<dbReference type="GO" id="GO:0046872">
    <property type="term" value="F:metal ion binding"/>
    <property type="evidence" value="ECO:0007669"/>
    <property type="project" value="UniProtKB-KW"/>
</dbReference>
<evidence type="ECO:0000313" key="8">
    <source>
        <dbReference type="EMBL" id="SUB56697.1"/>
    </source>
</evidence>
<evidence type="ECO:0000313" key="9">
    <source>
        <dbReference type="Proteomes" id="UP000255517"/>
    </source>
</evidence>
<dbReference type="InterPro" id="IPR000760">
    <property type="entry name" value="Inositol_monophosphatase-like"/>
</dbReference>
<proteinExistence type="inferred from homology"/>
<dbReference type="CDD" id="cd01639">
    <property type="entry name" value="IMPase"/>
    <property type="match status" value="1"/>
</dbReference>
<dbReference type="RefSeq" id="WP_019034472.1">
    <property type="nucleotide sequence ID" value="NZ_UGSZ01000001.1"/>
</dbReference>
<keyword evidence="4 7" id="KW-0378">Hydrolase</keyword>
<dbReference type="OrthoDB" id="9772456at2"/>
<dbReference type="GO" id="GO:0008934">
    <property type="term" value="F:inositol monophosphate 1-phosphatase activity"/>
    <property type="evidence" value="ECO:0007669"/>
    <property type="project" value="InterPro"/>
</dbReference>
<evidence type="ECO:0000256" key="4">
    <source>
        <dbReference type="ARBA" id="ARBA00022801"/>
    </source>
</evidence>
<name>A0A379C511_9FIRM</name>
<comment type="cofactor">
    <cofactor evidence="2 6 7">
        <name>Mg(2+)</name>
        <dbReference type="ChEBI" id="CHEBI:18420"/>
    </cofactor>
</comment>
<sequence length="264" mass="29769">MDLDINTLLEMKNKVEKDLADSGEFFYEDRPPKDEIRIKGKNDFVTEVDVKVQEYLKAKLLNILPHAQFIAEEKNNDDIDINKLTWILDPCDGTTNLVHGYKHSSISLGLAKDGKILLGMIYDPHTKELFWAIKEYGAFLGEKSIRVSNINNLKDALCAIGAGGFRINRTEETFDMIKGLFLNSQGIRRVGSAALEMCYVASGRTDAFLEEDLNIWDFAAGLLILKEAGAVIKDFHGNDLILKRKSGVICANPSLLRELEIYYY</sequence>
<evidence type="ECO:0000256" key="7">
    <source>
        <dbReference type="RuleBase" id="RU364068"/>
    </source>
</evidence>
<dbReference type="Gene3D" id="3.30.540.10">
    <property type="entry name" value="Fructose-1,6-Bisphosphatase, subunit A, domain 1"/>
    <property type="match status" value="1"/>
</dbReference>
<evidence type="ECO:0000256" key="2">
    <source>
        <dbReference type="ARBA" id="ARBA00001946"/>
    </source>
</evidence>
<dbReference type="InterPro" id="IPR033942">
    <property type="entry name" value="IMPase"/>
</dbReference>
<dbReference type="FunFam" id="3.40.190.80:FF:000020">
    <property type="entry name" value="Fructose-1,6-bisphosphatase/inositol-1-monophosphatase"/>
    <property type="match status" value="1"/>
</dbReference>
<dbReference type="PANTHER" id="PTHR20854:SF4">
    <property type="entry name" value="INOSITOL-1-MONOPHOSPHATASE-RELATED"/>
    <property type="match status" value="1"/>
</dbReference>
<dbReference type="Proteomes" id="UP000255517">
    <property type="component" value="Unassembled WGS sequence"/>
</dbReference>
<dbReference type="PROSITE" id="PS00630">
    <property type="entry name" value="IMP_2"/>
    <property type="match status" value="1"/>
</dbReference>
<dbReference type="Gene3D" id="3.40.190.80">
    <property type="match status" value="1"/>
</dbReference>
<evidence type="ECO:0000256" key="3">
    <source>
        <dbReference type="ARBA" id="ARBA00022723"/>
    </source>
</evidence>
<evidence type="ECO:0000256" key="5">
    <source>
        <dbReference type="ARBA" id="ARBA00022842"/>
    </source>
</evidence>
<reference evidence="8 9" key="1">
    <citation type="submission" date="2018-06" db="EMBL/GenBank/DDBJ databases">
        <authorList>
            <consortium name="Pathogen Informatics"/>
            <person name="Doyle S."/>
        </authorList>
    </citation>
    <scope>NUCLEOTIDE SEQUENCE [LARGE SCALE GENOMIC DNA]</scope>
    <source>
        <strain evidence="8 9">NCTC13149</strain>
    </source>
</reference>
<keyword evidence="3 6" id="KW-0479">Metal-binding</keyword>
<dbReference type="EC" id="3.1.3.25" evidence="7"/>
<dbReference type="PANTHER" id="PTHR20854">
    <property type="entry name" value="INOSITOL MONOPHOSPHATASE"/>
    <property type="match status" value="1"/>
</dbReference>
<feature type="binding site" evidence="6">
    <location>
        <position position="89"/>
    </location>
    <ligand>
        <name>Mg(2+)</name>
        <dbReference type="ChEBI" id="CHEBI:18420"/>
        <label>1</label>
        <note>catalytic</note>
    </ligand>
</feature>
<dbReference type="EMBL" id="UGSZ01000001">
    <property type="protein sequence ID" value="SUB56697.1"/>
    <property type="molecule type" value="Genomic_DNA"/>
</dbReference>
<comment type="catalytic activity">
    <reaction evidence="1 7">
        <text>a myo-inositol phosphate + H2O = myo-inositol + phosphate</text>
        <dbReference type="Rhea" id="RHEA:24056"/>
        <dbReference type="ChEBI" id="CHEBI:15377"/>
        <dbReference type="ChEBI" id="CHEBI:17268"/>
        <dbReference type="ChEBI" id="CHEBI:43474"/>
        <dbReference type="ChEBI" id="CHEBI:84139"/>
        <dbReference type="EC" id="3.1.3.25"/>
    </reaction>
</comment>
<dbReference type="PRINTS" id="PR00377">
    <property type="entry name" value="IMPHPHTASES"/>
</dbReference>
<dbReference type="GO" id="GO:0046854">
    <property type="term" value="P:phosphatidylinositol phosphate biosynthetic process"/>
    <property type="evidence" value="ECO:0007669"/>
    <property type="project" value="InterPro"/>
</dbReference>
<protein>
    <recommendedName>
        <fullName evidence="7">Inositol-1-monophosphatase</fullName>
        <ecNumber evidence="7">3.1.3.25</ecNumber>
    </recommendedName>
</protein>
<dbReference type="Pfam" id="PF00459">
    <property type="entry name" value="Inositol_P"/>
    <property type="match status" value="1"/>
</dbReference>
<organism evidence="8 9">
    <name type="scientific">Peptoniphilus lacrimalis</name>
    <dbReference type="NCBI Taxonomy" id="33031"/>
    <lineage>
        <taxon>Bacteria</taxon>
        <taxon>Bacillati</taxon>
        <taxon>Bacillota</taxon>
        <taxon>Tissierellia</taxon>
        <taxon>Tissierellales</taxon>
        <taxon>Peptoniphilaceae</taxon>
        <taxon>Peptoniphilus</taxon>
    </lineage>
</organism>
<feature type="binding site" evidence="6">
    <location>
        <position position="92"/>
    </location>
    <ligand>
        <name>Mg(2+)</name>
        <dbReference type="ChEBI" id="CHEBI:18420"/>
        <label>1</label>
        <note>catalytic</note>
    </ligand>
</feature>
<dbReference type="SUPFAM" id="SSF56655">
    <property type="entry name" value="Carbohydrate phosphatase"/>
    <property type="match status" value="1"/>
</dbReference>
<evidence type="ECO:0000256" key="6">
    <source>
        <dbReference type="PIRSR" id="PIRSR600760-2"/>
    </source>
</evidence>
<feature type="binding site" evidence="6">
    <location>
        <position position="217"/>
    </location>
    <ligand>
        <name>Mg(2+)</name>
        <dbReference type="ChEBI" id="CHEBI:18420"/>
        <label>1</label>
        <note>catalytic</note>
    </ligand>
</feature>
<gene>
    <name evidence="8" type="primary">suhB</name>
    <name evidence="8" type="ORF">NCTC13149_00489</name>
</gene>
<dbReference type="GO" id="GO:0006020">
    <property type="term" value="P:inositol metabolic process"/>
    <property type="evidence" value="ECO:0007669"/>
    <property type="project" value="TreeGrafter"/>
</dbReference>
<comment type="similarity">
    <text evidence="7">Belongs to the inositol monophosphatase superfamily.</text>
</comment>
<dbReference type="GO" id="GO:0007165">
    <property type="term" value="P:signal transduction"/>
    <property type="evidence" value="ECO:0007669"/>
    <property type="project" value="TreeGrafter"/>
</dbReference>
<evidence type="ECO:0000256" key="1">
    <source>
        <dbReference type="ARBA" id="ARBA00001033"/>
    </source>
</evidence>
<dbReference type="AlphaFoldDB" id="A0A379C511"/>
<feature type="binding site" evidence="6">
    <location>
        <position position="72"/>
    </location>
    <ligand>
        <name>Mg(2+)</name>
        <dbReference type="ChEBI" id="CHEBI:18420"/>
        <label>1</label>
        <note>catalytic</note>
    </ligand>
</feature>
<keyword evidence="5 6" id="KW-0460">Magnesium</keyword>
<dbReference type="STRING" id="1122949.GCA_000378725_00552"/>
<dbReference type="InterPro" id="IPR020550">
    <property type="entry name" value="Inositol_monophosphatase_CS"/>
</dbReference>
<accession>A0A379C511</accession>